<keyword evidence="3" id="KW-1185">Reference proteome</keyword>
<sequence length="127" mass="13039">MTRFLLRLGVFLGSAALGLLVAAWLVRGVSLSVLGFITAVVIFAVAQAVLAPLLTTLANRYASALLGGIGLITTFAALLVATLFSNGLAIRGVGSWIAATVVVWLITALATVLLPKVILKDAKTPPA</sequence>
<accession>A0A378TCN9</accession>
<protein>
    <submittedName>
        <fullName evidence="2">Membrane protein of uncharacterized function</fullName>
    </submittedName>
</protein>
<dbReference type="OrthoDB" id="4871734at2"/>
<reference evidence="2 3" key="1">
    <citation type="submission" date="2018-06" db="EMBL/GenBank/DDBJ databases">
        <authorList>
            <consortium name="Pathogen Informatics"/>
            <person name="Doyle S."/>
        </authorList>
    </citation>
    <scope>NUCLEOTIDE SEQUENCE [LARGE SCALE GENOMIC DNA]</scope>
    <source>
        <strain evidence="2 3">NCTC10821</strain>
    </source>
</reference>
<organism evidence="2 3">
    <name type="scientific">Mycolicibacterium tokaiense</name>
    <dbReference type="NCBI Taxonomy" id="39695"/>
    <lineage>
        <taxon>Bacteria</taxon>
        <taxon>Bacillati</taxon>
        <taxon>Actinomycetota</taxon>
        <taxon>Actinomycetes</taxon>
        <taxon>Mycobacteriales</taxon>
        <taxon>Mycobacteriaceae</taxon>
        <taxon>Mycolicibacterium</taxon>
    </lineage>
</organism>
<dbReference type="RefSeq" id="WP_115278376.1">
    <property type="nucleotide sequence ID" value="NZ_AP022600.1"/>
</dbReference>
<dbReference type="AlphaFoldDB" id="A0A378TCN9"/>
<evidence type="ECO:0000313" key="2">
    <source>
        <dbReference type="EMBL" id="STZ58602.1"/>
    </source>
</evidence>
<evidence type="ECO:0000313" key="3">
    <source>
        <dbReference type="Proteomes" id="UP000254978"/>
    </source>
</evidence>
<dbReference type="EMBL" id="UGQT01000001">
    <property type="protein sequence ID" value="STZ58602.1"/>
    <property type="molecule type" value="Genomic_DNA"/>
</dbReference>
<keyword evidence="1" id="KW-1133">Transmembrane helix</keyword>
<proteinExistence type="predicted"/>
<name>A0A378TCN9_9MYCO</name>
<dbReference type="Proteomes" id="UP000254978">
    <property type="component" value="Unassembled WGS sequence"/>
</dbReference>
<evidence type="ECO:0000256" key="1">
    <source>
        <dbReference type="SAM" id="Phobius"/>
    </source>
</evidence>
<feature type="transmembrane region" description="Helical" evidence="1">
    <location>
        <begin position="96"/>
        <end position="114"/>
    </location>
</feature>
<gene>
    <name evidence="2" type="ORF">NCTC10821_02116</name>
</gene>
<keyword evidence="1" id="KW-0812">Transmembrane</keyword>
<feature type="transmembrane region" description="Helical" evidence="1">
    <location>
        <begin position="33"/>
        <end position="54"/>
    </location>
</feature>
<feature type="transmembrane region" description="Helical" evidence="1">
    <location>
        <begin position="61"/>
        <end position="84"/>
    </location>
</feature>
<keyword evidence="1" id="KW-0472">Membrane</keyword>